<dbReference type="EMBL" id="QTSX02000740">
    <property type="protein sequence ID" value="KAJ9085906.1"/>
    <property type="molecule type" value="Genomic_DNA"/>
</dbReference>
<protein>
    <submittedName>
        <fullName evidence="1">Uncharacterized protein</fullName>
    </submittedName>
</protein>
<reference evidence="1" key="1">
    <citation type="submission" date="2022-04" db="EMBL/GenBank/DDBJ databases">
        <title>Genome of the entomopathogenic fungus Entomophthora muscae.</title>
        <authorList>
            <person name="Elya C."/>
            <person name="Lovett B.R."/>
            <person name="Lee E."/>
            <person name="Macias A.M."/>
            <person name="Hajek A.E."/>
            <person name="De Bivort B.L."/>
            <person name="Kasson M.T."/>
            <person name="De Fine Licht H.H."/>
            <person name="Stajich J.E."/>
        </authorList>
    </citation>
    <scope>NUCLEOTIDE SEQUENCE</scope>
    <source>
        <strain evidence="1">Berkeley</strain>
    </source>
</reference>
<evidence type="ECO:0000313" key="2">
    <source>
        <dbReference type="Proteomes" id="UP001165960"/>
    </source>
</evidence>
<gene>
    <name evidence="1" type="ORF">DSO57_1009485</name>
</gene>
<accession>A0ACC2UGX8</accession>
<organism evidence="1 2">
    <name type="scientific">Entomophthora muscae</name>
    <dbReference type="NCBI Taxonomy" id="34485"/>
    <lineage>
        <taxon>Eukaryota</taxon>
        <taxon>Fungi</taxon>
        <taxon>Fungi incertae sedis</taxon>
        <taxon>Zoopagomycota</taxon>
        <taxon>Entomophthoromycotina</taxon>
        <taxon>Entomophthoromycetes</taxon>
        <taxon>Entomophthorales</taxon>
        <taxon>Entomophthoraceae</taxon>
        <taxon>Entomophthora</taxon>
    </lineage>
</organism>
<proteinExistence type="predicted"/>
<name>A0ACC2UGX8_9FUNG</name>
<evidence type="ECO:0000313" key="1">
    <source>
        <dbReference type="EMBL" id="KAJ9085906.1"/>
    </source>
</evidence>
<sequence>MNQKISPTAAAFLTGKIPPKEATEWLQAKIAAEQILIWKSILPDAEAAGLFDNAGFTSEKATEWYDIRASASEASVFVEGGWNPVTVVNWLHTNQLQYADINKYIHRTISPAMAIEWKQQGFPASEAIQ</sequence>
<comment type="caution">
    <text evidence="1">The sequence shown here is derived from an EMBL/GenBank/DDBJ whole genome shotgun (WGS) entry which is preliminary data.</text>
</comment>
<dbReference type="Proteomes" id="UP001165960">
    <property type="component" value="Unassembled WGS sequence"/>
</dbReference>
<keyword evidence="2" id="KW-1185">Reference proteome</keyword>